<dbReference type="Pfam" id="PF00171">
    <property type="entry name" value="Aldedh"/>
    <property type="match status" value="1"/>
</dbReference>
<evidence type="ECO:0000256" key="1">
    <source>
        <dbReference type="ARBA" id="ARBA00009986"/>
    </source>
</evidence>
<dbReference type="eggNOG" id="COG1012">
    <property type="taxonomic scope" value="Bacteria"/>
</dbReference>
<dbReference type="InterPro" id="IPR016162">
    <property type="entry name" value="Ald_DH_N"/>
</dbReference>
<protein>
    <submittedName>
        <fullName evidence="5">Aldehyde dehydrogenase</fullName>
        <ecNumber evidence="5">1.2.1.-</ecNumber>
    </submittedName>
</protein>
<name>I0IAG9_PHYMF</name>
<dbReference type="PANTHER" id="PTHR42804:SF1">
    <property type="entry name" value="ALDEHYDE DEHYDROGENASE-RELATED"/>
    <property type="match status" value="1"/>
</dbReference>
<dbReference type="STRING" id="1142394.PSMK_00980"/>
<dbReference type="EMBL" id="AP012338">
    <property type="protein sequence ID" value="BAM02257.1"/>
    <property type="molecule type" value="Genomic_DNA"/>
</dbReference>
<evidence type="ECO:0000313" key="6">
    <source>
        <dbReference type="Proteomes" id="UP000007881"/>
    </source>
</evidence>
<dbReference type="InterPro" id="IPR016161">
    <property type="entry name" value="Ald_DH/histidinol_DH"/>
</dbReference>
<dbReference type="PANTHER" id="PTHR42804">
    <property type="entry name" value="ALDEHYDE DEHYDROGENASE"/>
    <property type="match status" value="1"/>
</dbReference>
<dbReference type="GO" id="GO:0016620">
    <property type="term" value="F:oxidoreductase activity, acting on the aldehyde or oxo group of donors, NAD or NADP as acceptor"/>
    <property type="evidence" value="ECO:0007669"/>
    <property type="project" value="InterPro"/>
</dbReference>
<feature type="domain" description="Aldehyde dehydrogenase" evidence="4">
    <location>
        <begin position="75"/>
        <end position="417"/>
    </location>
</feature>
<evidence type="ECO:0000256" key="3">
    <source>
        <dbReference type="SAM" id="MobiDB-lite"/>
    </source>
</evidence>
<dbReference type="KEGG" id="phm:PSMK_00980"/>
<organism evidence="5 6">
    <name type="scientific">Phycisphaera mikurensis (strain NBRC 102666 / KCTC 22515 / FYK2301M01)</name>
    <dbReference type="NCBI Taxonomy" id="1142394"/>
    <lineage>
        <taxon>Bacteria</taxon>
        <taxon>Pseudomonadati</taxon>
        <taxon>Planctomycetota</taxon>
        <taxon>Phycisphaerae</taxon>
        <taxon>Phycisphaerales</taxon>
        <taxon>Phycisphaeraceae</taxon>
        <taxon>Phycisphaera</taxon>
    </lineage>
</organism>
<evidence type="ECO:0000313" key="5">
    <source>
        <dbReference type="EMBL" id="BAM02257.1"/>
    </source>
</evidence>
<dbReference type="EC" id="1.2.1.-" evidence="5"/>
<accession>I0IAG9</accession>
<dbReference type="AlphaFoldDB" id="I0IAG9"/>
<dbReference type="HOGENOM" id="CLU_005391_1_0_0"/>
<dbReference type="Proteomes" id="UP000007881">
    <property type="component" value="Chromosome"/>
</dbReference>
<reference evidence="5 6" key="1">
    <citation type="submission" date="2012-02" db="EMBL/GenBank/DDBJ databases">
        <title>Complete genome sequence of Phycisphaera mikurensis NBRC 102666.</title>
        <authorList>
            <person name="Ankai A."/>
            <person name="Hosoyama A."/>
            <person name="Terui Y."/>
            <person name="Sekine M."/>
            <person name="Fukai R."/>
            <person name="Kato Y."/>
            <person name="Nakamura S."/>
            <person name="Yamada-Narita S."/>
            <person name="Kawakoshi A."/>
            <person name="Fukunaga Y."/>
            <person name="Yamazaki S."/>
            <person name="Fujita N."/>
        </authorList>
    </citation>
    <scope>NUCLEOTIDE SEQUENCE [LARGE SCALE GENOMIC DNA]</scope>
    <source>
        <strain evidence="6">NBRC 102666 / KCTC 22515 / FYK2301M01</strain>
    </source>
</reference>
<feature type="region of interest" description="Disordered" evidence="3">
    <location>
        <begin position="474"/>
        <end position="507"/>
    </location>
</feature>
<proteinExistence type="inferred from homology"/>
<dbReference type="RefSeq" id="WP_014435477.1">
    <property type="nucleotide sequence ID" value="NC_017080.1"/>
</dbReference>
<dbReference type="OrthoDB" id="9812625at2"/>
<sequence length="507" mass="51186">MSPRPATPAGRLGVIRRFRRLLAARALPIARRVAAASPARPPGDAGAAEVLASEVLPLLAAARFLEREARFWLRPQKLGTRGRPLWLTGSRAVIHRVPHGLVAVIAAGNYPLLLPGVQVLQALAAGNDVALKPAPAGVEAARWLCELLGEAGLPPGALRVTGSAVEDAGPLLSGPDAADLVLVTGGERAAAAVAEACARRLVPCVIEASGCDAAFVLAGADLGLAASAVAWGLRLNGSQTCIAPRRVLVDAAVGEGLEAELCRALPAGRRVPVDPAAMAAAAPRIEAALAAGARAVRGSWTPGAADAEPYVIVDADPSMELLRTDSFAPVTAICAGLAGPDGLVDADAACPYALGASVFGPAREASALAGRLRAGVVVVNDLIAPTADPRLPFGGTGSSGHGVTRGAEGLIAMTRPRVLIRRGGAFRPHYLPPADADAPAFAALAAGLHGEGLLRRLRSLKAALPGLKAIADRGKAAGGSGSGAPLATEDAAPQEREAEAEAFARLG</sequence>
<keyword evidence="6" id="KW-1185">Reference proteome</keyword>
<evidence type="ECO:0000256" key="2">
    <source>
        <dbReference type="ARBA" id="ARBA00023002"/>
    </source>
</evidence>
<dbReference type="InterPro" id="IPR016163">
    <property type="entry name" value="Ald_DH_C"/>
</dbReference>
<dbReference type="SUPFAM" id="SSF53720">
    <property type="entry name" value="ALDH-like"/>
    <property type="match status" value="1"/>
</dbReference>
<dbReference type="Gene3D" id="3.40.605.10">
    <property type="entry name" value="Aldehyde Dehydrogenase, Chain A, domain 1"/>
    <property type="match status" value="1"/>
</dbReference>
<gene>
    <name evidence="5" type="ordered locus">PSMK_00980</name>
</gene>
<dbReference type="InterPro" id="IPR015590">
    <property type="entry name" value="Aldehyde_DH_dom"/>
</dbReference>
<comment type="similarity">
    <text evidence="1">Belongs to the aldehyde dehydrogenase family.</text>
</comment>
<keyword evidence="2 5" id="KW-0560">Oxidoreductase</keyword>
<evidence type="ECO:0000259" key="4">
    <source>
        <dbReference type="Pfam" id="PF00171"/>
    </source>
</evidence>
<dbReference type="Gene3D" id="3.40.309.10">
    <property type="entry name" value="Aldehyde Dehydrogenase, Chain A, domain 2"/>
    <property type="match status" value="1"/>
</dbReference>